<feature type="domain" description="Reverse transcriptase zinc-binding" evidence="5">
    <location>
        <begin position="631"/>
        <end position="695"/>
    </location>
</feature>
<protein>
    <submittedName>
        <fullName evidence="7">Uncharacterized protein</fullName>
    </submittedName>
</protein>
<name>A0ABQ7WXT7_SOLTU</name>
<dbReference type="EMBL" id="JAIVGD010000001">
    <property type="protein sequence ID" value="KAH0784772.1"/>
    <property type="molecule type" value="Genomic_DNA"/>
</dbReference>
<keyword evidence="3" id="KW-0653">Protein transport</keyword>
<dbReference type="Pfam" id="PF12783">
    <property type="entry name" value="Sec7-like_HUS"/>
    <property type="match status" value="1"/>
</dbReference>
<evidence type="ECO:0000313" key="8">
    <source>
        <dbReference type="Proteomes" id="UP000826656"/>
    </source>
</evidence>
<evidence type="ECO:0000256" key="3">
    <source>
        <dbReference type="ARBA" id="ARBA00022927"/>
    </source>
</evidence>
<sequence length="784" mass="87824">MSASQALGGPSRCGWVLGPSLDKIIKNVAWRKHSQLVAACKSALDKLDSVVDDPVDPASCTPLYGLSSSDADFVLQPLIMALDSASPKVVEPALDCSFRLFSLGLIRCEIDTPTPTPSPCPSPSPSPNPSSHSHIFRLIDSVCKCGALGDEAIELAVLRVLLSAIRSPYVLVRGDCLVHIVRSCYNVYLGGMNGTNQICAKSVLAQMMIIVFTRVEENSMMVDFKTVSVAELLEFTDRNLNEGSSIQIAQNFLNEIVDVKSKEGIAESKLCLQLEYDNSEKKGVPIDGEPGEGADLSGYSKIREDGFMLFKNLCKLSMKFSSQEHADDNILLRGKVLSLELLKVIMDNAGPIWRSNERFLNVIKQFLCLSLLKNSALSVMTIFQLLCSIFKNLLSKYRSGLKSEIGIFFPMLILRVLENVLQPSFLQKMTVLGLLEEISKDPQIIIDVFVNYDCDVDAPNIFERKITLSILSLDHMSIVFAVMVCEGGWDTPLDHTLRAMDFGVGWCSAEGGLGIKDLALHNKYMLLKWHWRDNQEAADLWKEVLQAKFGSDSHWCSNKVSTSYGTGLHLIQTQPSHTSHSTGKTMWNLPQGLNDWELKEVFSLMATIQTSAINRQSRDKLIWRNSRDGSYSVKACYLQQSSKRTLIDQWPWKLIWRTKLPPKVICFSWITRKDSCLIQNNLMRRKFQIVTDATCAYATYNLLITFSFIAQLQQDYGHVLLSFWTHLGHAKIIERGFCVLEFLESWEVHQADLVFGSSLYFVVLITKVVLMASQLPSLPLKQDV</sequence>
<dbReference type="PANTHER" id="PTHR10663">
    <property type="entry name" value="GUANYL-NUCLEOTIDE EXCHANGE FACTOR"/>
    <property type="match status" value="1"/>
</dbReference>
<evidence type="ECO:0000313" key="7">
    <source>
        <dbReference type="EMBL" id="KAH0784772.1"/>
    </source>
</evidence>
<keyword evidence="1" id="KW-0813">Transport</keyword>
<gene>
    <name evidence="7" type="ORF">KY290_004370</name>
</gene>
<organism evidence="7 8">
    <name type="scientific">Solanum tuberosum</name>
    <name type="common">Potato</name>
    <dbReference type="NCBI Taxonomy" id="4113"/>
    <lineage>
        <taxon>Eukaryota</taxon>
        <taxon>Viridiplantae</taxon>
        <taxon>Streptophyta</taxon>
        <taxon>Embryophyta</taxon>
        <taxon>Tracheophyta</taxon>
        <taxon>Spermatophyta</taxon>
        <taxon>Magnoliopsida</taxon>
        <taxon>eudicotyledons</taxon>
        <taxon>Gunneridae</taxon>
        <taxon>Pentapetalae</taxon>
        <taxon>asterids</taxon>
        <taxon>lamiids</taxon>
        <taxon>Solanales</taxon>
        <taxon>Solanaceae</taxon>
        <taxon>Solanoideae</taxon>
        <taxon>Solaneae</taxon>
        <taxon>Solanum</taxon>
    </lineage>
</organism>
<proteinExistence type="predicted"/>
<dbReference type="Proteomes" id="UP000826656">
    <property type="component" value="Unassembled WGS sequence"/>
</dbReference>
<dbReference type="InterPro" id="IPR032691">
    <property type="entry name" value="Mon2/Sec7/BIG1-like_HUS"/>
</dbReference>
<evidence type="ECO:0000259" key="4">
    <source>
        <dbReference type="Pfam" id="PF12783"/>
    </source>
</evidence>
<evidence type="ECO:0000256" key="2">
    <source>
        <dbReference type="ARBA" id="ARBA00022658"/>
    </source>
</evidence>
<dbReference type="InterPro" id="IPR032629">
    <property type="entry name" value="DCB_dom"/>
</dbReference>
<evidence type="ECO:0000259" key="6">
    <source>
        <dbReference type="Pfam" id="PF16213"/>
    </source>
</evidence>
<evidence type="ECO:0000256" key="1">
    <source>
        <dbReference type="ARBA" id="ARBA00022448"/>
    </source>
</evidence>
<reference evidence="7 8" key="1">
    <citation type="journal article" date="2021" name="bioRxiv">
        <title>Chromosome-scale and haplotype-resolved genome assembly of a tetraploid potato cultivar.</title>
        <authorList>
            <person name="Sun H."/>
            <person name="Jiao W.-B."/>
            <person name="Krause K."/>
            <person name="Campoy J.A."/>
            <person name="Goel M."/>
            <person name="Folz-Donahue K."/>
            <person name="Kukat C."/>
            <person name="Huettel B."/>
            <person name="Schneeberger K."/>
        </authorList>
    </citation>
    <scope>NUCLEOTIDE SEQUENCE [LARGE SCALE GENOMIC DNA]</scope>
    <source>
        <strain evidence="7">SolTubOtavaFocal</strain>
        <tissue evidence="7">Leaves</tissue>
    </source>
</reference>
<dbReference type="PANTHER" id="PTHR10663:SF108">
    <property type="entry name" value="BREFELDIN A-INHIBITED GUANINE NUCLEOTIDE-EXCHANGE PROTEIN 1"/>
    <property type="match status" value="1"/>
</dbReference>
<accession>A0ABQ7WXT7</accession>
<evidence type="ECO:0000259" key="5">
    <source>
        <dbReference type="Pfam" id="PF13966"/>
    </source>
</evidence>
<dbReference type="Pfam" id="PF13966">
    <property type="entry name" value="zf-RVT"/>
    <property type="match status" value="1"/>
</dbReference>
<keyword evidence="2" id="KW-0344">Guanine-nucleotide releasing factor</keyword>
<comment type="caution">
    <text evidence="7">The sequence shown here is derived from an EMBL/GenBank/DDBJ whole genome shotgun (WGS) entry which is preliminary data.</text>
</comment>
<dbReference type="Pfam" id="PF16213">
    <property type="entry name" value="DCB"/>
    <property type="match status" value="1"/>
</dbReference>
<dbReference type="InterPro" id="IPR026960">
    <property type="entry name" value="RVT-Znf"/>
</dbReference>
<feature type="domain" description="Mon2/Sec7/BIG1-like HUS" evidence="4">
    <location>
        <begin position="303"/>
        <end position="461"/>
    </location>
</feature>
<feature type="domain" description="Mon2/Sec7/BIG1-like dimerisation and cyclophilin-binding" evidence="6">
    <location>
        <begin position="21"/>
        <end position="218"/>
    </location>
</feature>
<keyword evidence="8" id="KW-1185">Reference proteome</keyword>